<dbReference type="EnsemblMetazoa" id="XM_038204439.1">
    <property type="protein sequence ID" value="XP_038060367.1"/>
    <property type="gene ID" value="LOC119731296"/>
</dbReference>
<feature type="compositionally biased region" description="Basic and acidic residues" evidence="22">
    <location>
        <begin position="1624"/>
        <end position="1649"/>
    </location>
</feature>
<dbReference type="FunFam" id="1.10.10.10:FF:000123">
    <property type="entry name" value="Histone acetyltransferase"/>
    <property type="match status" value="1"/>
</dbReference>
<feature type="region of interest" description="Disordered" evidence="22">
    <location>
        <begin position="2380"/>
        <end position="2404"/>
    </location>
</feature>
<dbReference type="GO" id="GO:0006357">
    <property type="term" value="P:regulation of transcription by RNA polymerase II"/>
    <property type="evidence" value="ECO:0007669"/>
    <property type="project" value="TreeGrafter"/>
</dbReference>
<dbReference type="PROSITE" id="PS51504">
    <property type="entry name" value="H15"/>
    <property type="match status" value="1"/>
</dbReference>
<feature type="domain" description="H15" evidence="24">
    <location>
        <begin position="99"/>
        <end position="168"/>
    </location>
</feature>
<evidence type="ECO:0000313" key="27">
    <source>
        <dbReference type="EnsemblMetazoa" id="XP_038060367.1"/>
    </source>
</evidence>
<dbReference type="InterPro" id="IPR036060">
    <property type="entry name" value="Znf_C2H2C_sf"/>
</dbReference>
<feature type="compositionally biased region" description="Low complexity" evidence="22">
    <location>
        <begin position="640"/>
        <end position="662"/>
    </location>
</feature>
<feature type="compositionally biased region" description="Polar residues" evidence="22">
    <location>
        <begin position="2197"/>
        <end position="2218"/>
    </location>
</feature>
<dbReference type="InterPro" id="IPR002717">
    <property type="entry name" value="HAT_MYST-type"/>
</dbReference>
<dbReference type="InterPro" id="IPR013083">
    <property type="entry name" value="Znf_RING/FYVE/PHD"/>
</dbReference>
<dbReference type="GO" id="GO:0070776">
    <property type="term" value="C:MOZ/MORF histone acetyltransferase complex"/>
    <property type="evidence" value="ECO:0007669"/>
    <property type="project" value="TreeGrafter"/>
</dbReference>
<dbReference type="PANTHER" id="PTHR10615:SF217">
    <property type="entry name" value="HISTONE ACETYLTRANSFERASE"/>
    <property type="match status" value="1"/>
</dbReference>
<feature type="region of interest" description="Disordered" evidence="22">
    <location>
        <begin position="1135"/>
        <end position="1579"/>
    </location>
</feature>
<feature type="domain" description="SAMD1-like winged helix (WH)" evidence="26">
    <location>
        <begin position="6"/>
        <end position="82"/>
    </location>
</feature>
<dbReference type="RefSeq" id="XP_038060364.1">
    <property type="nucleotide sequence ID" value="XM_038204436.1"/>
</dbReference>
<evidence type="ECO:0000256" key="11">
    <source>
        <dbReference type="ARBA" id="ARBA00022833"/>
    </source>
</evidence>
<feature type="region of interest" description="Disordered" evidence="22">
    <location>
        <begin position="308"/>
        <end position="356"/>
    </location>
</feature>
<evidence type="ECO:0000313" key="28">
    <source>
        <dbReference type="Proteomes" id="UP000887568"/>
    </source>
</evidence>
<comment type="catalytic activity">
    <reaction evidence="19">
        <text>L-lysyl-[protein] + acetyl-CoA = N(6)-acetyl-L-lysyl-[protein] + CoA + H(+)</text>
        <dbReference type="Rhea" id="RHEA:45948"/>
        <dbReference type="Rhea" id="RHEA-COMP:9752"/>
        <dbReference type="Rhea" id="RHEA-COMP:10731"/>
        <dbReference type="ChEBI" id="CHEBI:15378"/>
        <dbReference type="ChEBI" id="CHEBI:29969"/>
        <dbReference type="ChEBI" id="CHEBI:57287"/>
        <dbReference type="ChEBI" id="CHEBI:57288"/>
        <dbReference type="ChEBI" id="CHEBI:61930"/>
        <dbReference type="EC" id="2.3.1.48"/>
    </reaction>
</comment>
<dbReference type="InterPro" id="IPR050603">
    <property type="entry name" value="MYST_HAT"/>
</dbReference>
<feature type="compositionally biased region" description="Acidic residues" evidence="22">
    <location>
        <begin position="1518"/>
        <end position="1534"/>
    </location>
</feature>
<dbReference type="InterPro" id="IPR002515">
    <property type="entry name" value="Znf_C2H2C"/>
</dbReference>
<keyword evidence="12" id="KW-0832">Ubl conjugation</keyword>
<feature type="compositionally biased region" description="Polar residues" evidence="22">
    <location>
        <begin position="1665"/>
        <end position="1677"/>
    </location>
</feature>
<feature type="region of interest" description="Disordered" evidence="22">
    <location>
        <begin position="2637"/>
        <end position="2666"/>
    </location>
</feature>
<evidence type="ECO:0000256" key="8">
    <source>
        <dbReference type="ARBA" id="ARBA00022723"/>
    </source>
</evidence>
<evidence type="ECO:0000256" key="10">
    <source>
        <dbReference type="ARBA" id="ARBA00022771"/>
    </source>
</evidence>
<dbReference type="GO" id="GO:0006334">
    <property type="term" value="P:nucleosome assembly"/>
    <property type="evidence" value="ECO:0007669"/>
    <property type="project" value="InterPro"/>
</dbReference>
<dbReference type="PROSITE" id="PS50016">
    <property type="entry name" value="ZF_PHD_2"/>
    <property type="match status" value="2"/>
</dbReference>
<feature type="compositionally biased region" description="Polar residues" evidence="22">
    <location>
        <begin position="678"/>
        <end position="688"/>
    </location>
</feature>
<feature type="compositionally biased region" description="Low complexity" evidence="22">
    <location>
        <begin position="710"/>
        <end position="733"/>
    </location>
</feature>
<dbReference type="RefSeq" id="XP_038060367.1">
    <property type="nucleotide sequence ID" value="XM_038204439.1"/>
</dbReference>
<feature type="compositionally biased region" description="Low complexity" evidence="22">
    <location>
        <begin position="2555"/>
        <end position="2589"/>
    </location>
</feature>
<dbReference type="Proteomes" id="UP000887568">
    <property type="component" value="Unplaced"/>
</dbReference>
<dbReference type="InterPro" id="IPR005818">
    <property type="entry name" value="Histone_H1/H5_H15"/>
</dbReference>
<dbReference type="InterPro" id="IPR019787">
    <property type="entry name" value="Znf_PHD-finger"/>
</dbReference>
<keyword evidence="16" id="KW-0010">Activator</keyword>
<dbReference type="Pfam" id="PF01853">
    <property type="entry name" value="MOZ_SAS"/>
    <property type="match status" value="1"/>
</dbReference>
<feature type="compositionally biased region" description="Polar residues" evidence="22">
    <location>
        <begin position="698"/>
        <end position="709"/>
    </location>
</feature>
<dbReference type="Gene3D" id="3.30.40.10">
    <property type="entry name" value="Zinc/RING finger domain, C3HC4 (zinc finger)"/>
    <property type="match status" value="1"/>
</dbReference>
<dbReference type="FunFam" id="3.40.630.30:FF:000001">
    <property type="entry name" value="Histone acetyltransferase"/>
    <property type="match status" value="1"/>
</dbReference>
<evidence type="ECO:0000256" key="3">
    <source>
        <dbReference type="ARBA" id="ARBA00013184"/>
    </source>
</evidence>
<evidence type="ECO:0000256" key="16">
    <source>
        <dbReference type="ARBA" id="ARBA00023159"/>
    </source>
</evidence>
<feature type="domain" description="MYST-type HAT" evidence="25">
    <location>
        <begin position="788"/>
        <end position="1062"/>
    </location>
</feature>
<evidence type="ECO:0000256" key="13">
    <source>
        <dbReference type="ARBA" id="ARBA00022853"/>
    </source>
</evidence>
<keyword evidence="8" id="KW-0479">Metal-binding</keyword>
<dbReference type="SMART" id="SM00249">
    <property type="entry name" value="PHD"/>
    <property type="match status" value="2"/>
</dbReference>
<dbReference type="Gene3D" id="3.40.630.30">
    <property type="match status" value="1"/>
</dbReference>
<evidence type="ECO:0000256" key="18">
    <source>
        <dbReference type="ARBA" id="ARBA00023242"/>
    </source>
</evidence>
<feature type="domain" description="PHD-type" evidence="23">
    <location>
        <begin position="254"/>
        <end position="303"/>
    </location>
</feature>
<feature type="compositionally biased region" description="Low complexity" evidence="22">
    <location>
        <begin position="1535"/>
        <end position="1552"/>
    </location>
</feature>
<evidence type="ECO:0000256" key="22">
    <source>
        <dbReference type="SAM" id="MobiDB-lite"/>
    </source>
</evidence>
<evidence type="ECO:0000259" key="23">
    <source>
        <dbReference type="PROSITE" id="PS50016"/>
    </source>
</evidence>
<dbReference type="GO" id="GO:0040029">
    <property type="term" value="P:epigenetic regulation of gene expression"/>
    <property type="evidence" value="ECO:0007669"/>
    <property type="project" value="UniProtKB-ARBA"/>
</dbReference>
<feature type="compositionally biased region" description="Acidic residues" evidence="22">
    <location>
        <begin position="1650"/>
        <end position="1664"/>
    </location>
</feature>
<feature type="region of interest" description="Disordered" evidence="22">
    <location>
        <begin position="1843"/>
        <end position="1946"/>
    </location>
</feature>
<dbReference type="GO" id="GO:0005634">
    <property type="term" value="C:nucleus"/>
    <property type="evidence" value="ECO:0007669"/>
    <property type="project" value="UniProtKB-SubCell"/>
</dbReference>
<keyword evidence="9" id="KW-0677">Repeat</keyword>
<feature type="compositionally biased region" description="Basic residues" evidence="22">
    <location>
        <begin position="1215"/>
        <end position="1238"/>
    </location>
</feature>
<dbReference type="SUPFAM" id="SSF103637">
    <property type="entry name" value="CCHHC domain"/>
    <property type="match status" value="1"/>
</dbReference>
<keyword evidence="4" id="KW-0678">Repressor</keyword>
<dbReference type="GeneID" id="119731296"/>
<protein>
    <recommendedName>
        <fullName evidence="3">histone acetyltransferase</fullName>
        <ecNumber evidence="3">2.3.1.48</ecNumber>
    </recommendedName>
</protein>
<dbReference type="GO" id="GO:0010484">
    <property type="term" value="F:histone H3 acetyltransferase activity"/>
    <property type="evidence" value="ECO:0007669"/>
    <property type="project" value="TreeGrafter"/>
</dbReference>
<evidence type="ECO:0000256" key="15">
    <source>
        <dbReference type="ARBA" id="ARBA00023015"/>
    </source>
</evidence>
<evidence type="ECO:0000256" key="14">
    <source>
        <dbReference type="ARBA" id="ARBA00022990"/>
    </source>
</evidence>
<dbReference type="EnsemblMetazoa" id="XM_038204435.1">
    <property type="protein sequence ID" value="XP_038060363.1"/>
    <property type="gene ID" value="LOC119731296"/>
</dbReference>
<feature type="compositionally biased region" description="Polar residues" evidence="22">
    <location>
        <begin position="547"/>
        <end position="571"/>
    </location>
</feature>
<feature type="compositionally biased region" description="Low complexity" evidence="22">
    <location>
        <begin position="2597"/>
        <end position="2618"/>
    </location>
</feature>
<feature type="domain" description="PHD-type" evidence="23">
    <location>
        <begin position="198"/>
        <end position="257"/>
    </location>
</feature>
<evidence type="ECO:0000256" key="7">
    <source>
        <dbReference type="ARBA" id="ARBA00022679"/>
    </source>
</evidence>
<dbReference type="GO" id="GO:0003712">
    <property type="term" value="F:transcription coregulator activity"/>
    <property type="evidence" value="ECO:0007669"/>
    <property type="project" value="TreeGrafter"/>
</dbReference>
<evidence type="ECO:0000256" key="12">
    <source>
        <dbReference type="ARBA" id="ARBA00022843"/>
    </source>
</evidence>
<dbReference type="OrthoDB" id="787137at2759"/>
<feature type="compositionally biased region" description="Low complexity" evidence="22">
    <location>
        <begin position="310"/>
        <end position="321"/>
    </location>
</feature>
<feature type="compositionally biased region" description="Basic residues" evidence="22">
    <location>
        <begin position="1329"/>
        <end position="1341"/>
    </location>
</feature>
<dbReference type="PROSITE" id="PS51802">
    <property type="entry name" value="ZF_CCHHC"/>
    <property type="match status" value="1"/>
</dbReference>
<feature type="compositionally biased region" description="Polar residues" evidence="22">
    <location>
        <begin position="2380"/>
        <end position="2398"/>
    </location>
</feature>
<keyword evidence="15" id="KW-0805">Transcription regulation</keyword>
<feature type="compositionally biased region" description="Basic residues" evidence="22">
    <location>
        <begin position="1160"/>
        <end position="1176"/>
    </location>
</feature>
<feature type="compositionally biased region" description="Low complexity" evidence="22">
    <location>
        <begin position="393"/>
        <end position="419"/>
    </location>
</feature>
<feature type="compositionally biased region" description="Polar residues" evidence="22">
    <location>
        <begin position="2416"/>
        <end position="2441"/>
    </location>
</feature>
<dbReference type="GO" id="GO:0003682">
    <property type="term" value="F:chromatin binding"/>
    <property type="evidence" value="ECO:0007669"/>
    <property type="project" value="TreeGrafter"/>
</dbReference>
<feature type="compositionally biased region" description="Low complexity" evidence="22">
    <location>
        <begin position="1885"/>
        <end position="1897"/>
    </location>
</feature>
<evidence type="ECO:0000256" key="1">
    <source>
        <dbReference type="ARBA" id="ARBA00004123"/>
    </source>
</evidence>
<dbReference type="EnsemblMetazoa" id="XM_038204434.1">
    <property type="protein sequence ID" value="XP_038060362.1"/>
    <property type="gene ID" value="LOC119731296"/>
</dbReference>
<feature type="compositionally biased region" description="Basic and acidic residues" evidence="22">
    <location>
        <begin position="1681"/>
        <end position="1700"/>
    </location>
</feature>
<feature type="compositionally biased region" description="Basic residues" evidence="22">
    <location>
        <begin position="1258"/>
        <end position="1280"/>
    </location>
</feature>
<feature type="compositionally biased region" description="Basic and acidic residues" evidence="22">
    <location>
        <begin position="1799"/>
        <end position="1814"/>
    </location>
</feature>
<dbReference type="SUPFAM" id="SSF57903">
    <property type="entry name" value="FYVE/PHD zinc finger"/>
    <property type="match status" value="1"/>
</dbReference>
<name>A0A914A949_PATMI</name>
<evidence type="ECO:0000256" key="19">
    <source>
        <dbReference type="ARBA" id="ARBA00048017"/>
    </source>
</evidence>
<feature type="region of interest" description="Disordered" evidence="22">
    <location>
        <begin position="2416"/>
        <end position="2529"/>
    </location>
</feature>
<feature type="compositionally biased region" description="Acidic residues" evidence="22">
    <location>
        <begin position="1570"/>
        <end position="1579"/>
    </location>
</feature>
<feature type="compositionally biased region" description="Polar residues" evidence="22">
    <location>
        <begin position="1447"/>
        <end position="1456"/>
    </location>
</feature>
<keyword evidence="28" id="KW-1185">Reference proteome</keyword>
<dbReference type="PROSITE" id="PS52014">
    <property type="entry name" value="SAMD1_WH"/>
    <property type="match status" value="1"/>
</dbReference>
<feature type="region of interest" description="Disordered" evidence="22">
    <location>
        <begin position="374"/>
        <end position="593"/>
    </location>
</feature>
<dbReference type="RefSeq" id="XP_038060362.1">
    <property type="nucleotide sequence ID" value="XM_038204434.1"/>
</dbReference>
<feature type="compositionally biased region" description="Acidic residues" evidence="22">
    <location>
        <begin position="1706"/>
        <end position="1715"/>
    </location>
</feature>
<feature type="active site" description="Proton donor/acceptor" evidence="20">
    <location>
        <position position="964"/>
    </location>
</feature>
<dbReference type="EnsemblMetazoa" id="XM_038204436.1">
    <property type="protein sequence ID" value="XP_038060364.1"/>
    <property type="gene ID" value="LOC119731296"/>
</dbReference>
<organism evidence="27 28">
    <name type="scientific">Patiria miniata</name>
    <name type="common">Bat star</name>
    <name type="synonym">Asterina miniata</name>
    <dbReference type="NCBI Taxonomy" id="46514"/>
    <lineage>
        <taxon>Eukaryota</taxon>
        <taxon>Metazoa</taxon>
        <taxon>Echinodermata</taxon>
        <taxon>Eleutherozoa</taxon>
        <taxon>Asterozoa</taxon>
        <taxon>Asteroidea</taxon>
        <taxon>Valvatacea</taxon>
        <taxon>Valvatida</taxon>
        <taxon>Asterinidae</taxon>
        <taxon>Patiria</taxon>
    </lineage>
</organism>
<feature type="compositionally biased region" description="Polar residues" evidence="22">
    <location>
        <begin position="326"/>
        <end position="343"/>
    </location>
</feature>
<feature type="compositionally biased region" description="Basic and acidic residues" evidence="22">
    <location>
        <begin position="1742"/>
        <end position="1782"/>
    </location>
</feature>
<feature type="region of interest" description="Disordered" evidence="22">
    <location>
        <begin position="1990"/>
        <end position="2043"/>
    </location>
</feature>
<dbReference type="InterPro" id="IPR016181">
    <property type="entry name" value="Acyl_CoA_acyltransferase"/>
</dbReference>
<dbReference type="RefSeq" id="XP_038060363.1">
    <property type="nucleotide sequence ID" value="XM_038204435.1"/>
</dbReference>
<feature type="compositionally biased region" description="Low complexity" evidence="22">
    <location>
        <begin position="2180"/>
        <end position="2196"/>
    </location>
</feature>
<feature type="compositionally biased region" description="Basic residues" evidence="22">
    <location>
        <begin position="664"/>
        <end position="677"/>
    </location>
</feature>
<feature type="compositionally biased region" description="Basic residues" evidence="22">
    <location>
        <begin position="1437"/>
        <end position="1446"/>
    </location>
</feature>
<evidence type="ECO:0000259" key="25">
    <source>
        <dbReference type="PROSITE" id="PS51726"/>
    </source>
</evidence>
<evidence type="ECO:0000256" key="20">
    <source>
        <dbReference type="PIRSR" id="PIRSR602717-51"/>
    </source>
</evidence>
<dbReference type="Pfam" id="PF21524">
    <property type="entry name" value="SAMD1_WH"/>
    <property type="match status" value="1"/>
</dbReference>
<dbReference type="SUPFAM" id="SSF55729">
    <property type="entry name" value="Acyl-CoA N-acyltransferases (Nat)"/>
    <property type="match status" value="1"/>
</dbReference>
<keyword evidence="13" id="KW-0156">Chromatin regulator</keyword>
<dbReference type="InterPro" id="IPR001965">
    <property type="entry name" value="Znf_PHD"/>
</dbReference>
<dbReference type="InterPro" id="IPR040706">
    <property type="entry name" value="Zf-MYST"/>
</dbReference>
<feature type="compositionally biased region" description="Low complexity" evidence="22">
    <location>
        <begin position="2640"/>
        <end position="2655"/>
    </location>
</feature>
<feature type="compositionally biased region" description="Low complexity" evidence="22">
    <location>
        <begin position="1177"/>
        <end position="1192"/>
    </location>
</feature>
<evidence type="ECO:0000256" key="6">
    <source>
        <dbReference type="ARBA" id="ARBA00022553"/>
    </source>
</evidence>
<keyword evidence="14" id="KW-0007">Acetylation</keyword>
<keyword evidence="6" id="KW-0597">Phosphoprotein</keyword>
<reference evidence="27" key="1">
    <citation type="submission" date="2022-11" db="UniProtKB">
        <authorList>
            <consortium name="EnsemblMetazoa"/>
        </authorList>
    </citation>
    <scope>IDENTIFICATION</scope>
</reference>
<comment type="similarity">
    <text evidence="2">Belongs to the MYST (SAS/MOZ) family.</text>
</comment>
<evidence type="ECO:0000256" key="17">
    <source>
        <dbReference type="ARBA" id="ARBA00023163"/>
    </source>
</evidence>
<dbReference type="Gene3D" id="3.30.60.60">
    <property type="entry name" value="N-acetyl transferase-like"/>
    <property type="match status" value="1"/>
</dbReference>
<dbReference type="Pfam" id="PF00628">
    <property type="entry name" value="PHD"/>
    <property type="match status" value="1"/>
</dbReference>
<dbReference type="FunFam" id="3.30.60.60:FF:000001">
    <property type="entry name" value="Histone acetyltransferase"/>
    <property type="match status" value="1"/>
</dbReference>
<evidence type="ECO:0000256" key="9">
    <source>
        <dbReference type="ARBA" id="ARBA00022737"/>
    </source>
</evidence>
<keyword evidence="18" id="KW-0539">Nucleus</keyword>
<dbReference type="Pfam" id="PF17772">
    <property type="entry name" value="zf-MYST"/>
    <property type="match status" value="1"/>
</dbReference>
<dbReference type="EC" id="2.3.1.48" evidence="3"/>
<feature type="compositionally biased region" description="Basic residues" evidence="22">
    <location>
        <begin position="1490"/>
        <end position="1512"/>
    </location>
</feature>
<evidence type="ECO:0000256" key="2">
    <source>
        <dbReference type="ARBA" id="ARBA00010107"/>
    </source>
</evidence>
<feature type="compositionally biased region" description="Polar residues" evidence="22">
    <location>
        <begin position="2656"/>
        <end position="2666"/>
    </location>
</feature>
<dbReference type="InterPro" id="IPR011011">
    <property type="entry name" value="Znf_FYVE_PHD"/>
</dbReference>
<feature type="compositionally biased region" description="Basic and acidic residues" evidence="22">
    <location>
        <begin position="1856"/>
        <end position="1869"/>
    </location>
</feature>
<feature type="compositionally biased region" description="Low complexity" evidence="22">
    <location>
        <begin position="2492"/>
        <end position="2522"/>
    </location>
</feature>
<evidence type="ECO:0000256" key="5">
    <source>
        <dbReference type="ARBA" id="ARBA00022499"/>
    </source>
</evidence>
<proteinExistence type="inferred from homology"/>
<feature type="compositionally biased region" description="Pro residues" evidence="22">
    <location>
        <begin position="2442"/>
        <end position="2457"/>
    </location>
</feature>
<feature type="region of interest" description="Disordered" evidence="22">
    <location>
        <begin position="1102"/>
        <end position="1122"/>
    </location>
</feature>
<dbReference type="GO" id="GO:0003677">
    <property type="term" value="F:DNA binding"/>
    <property type="evidence" value="ECO:0007669"/>
    <property type="project" value="InterPro"/>
</dbReference>
<keyword evidence="17" id="KW-0804">Transcription</keyword>
<evidence type="ECO:0000259" key="26">
    <source>
        <dbReference type="PROSITE" id="PS52014"/>
    </source>
</evidence>
<evidence type="ECO:0000256" key="21">
    <source>
        <dbReference type="PROSITE-ProRule" id="PRU00146"/>
    </source>
</evidence>
<dbReference type="Gene3D" id="1.10.10.10">
    <property type="entry name" value="Winged helix-like DNA-binding domain superfamily/Winged helix DNA-binding domain"/>
    <property type="match status" value="1"/>
</dbReference>
<dbReference type="CDD" id="cd04301">
    <property type="entry name" value="NAT_SF"/>
    <property type="match status" value="1"/>
</dbReference>
<feature type="region of interest" description="Disordered" evidence="22">
    <location>
        <begin position="2174"/>
        <end position="2218"/>
    </location>
</feature>
<keyword evidence="11" id="KW-0862">Zinc</keyword>
<keyword evidence="10 21" id="KW-0863">Zinc-finger</keyword>
<dbReference type="GO" id="GO:0000786">
    <property type="term" value="C:nucleosome"/>
    <property type="evidence" value="ECO:0007669"/>
    <property type="project" value="InterPro"/>
</dbReference>
<dbReference type="PROSITE" id="PS51726">
    <property type="entry name" value="MYST_HAT"/>
    <property type="match status" value="1"/>
</dbReference>
<feature type="compositionally biased region" description="Basic and acidic residues" evidence="22">
    <location>
        <begin position="1373"/>
        <end position="1392"/>
    </location>
</feature>
<feature type="region of interest" description="Disordered" evidence="22">
    <location>
        <begin position="168"/>
        <end position="195"/>
    </location>
</feature>
<feature type="region of interest" description="Disordered" evidence="22">
    <location>
        <begin position="608"/>
        <end position="747"/>
    </location>
</feature>
<dbReference type="InterPro" id="IPR036388">
    <property type="entry name" value="WH-like_DNA-bd_sf"/>
</dbReference>
<evidence type="ECO:0000256" key="4">
    <source>
        <dbReference type="ARBA" id="ARBA00022491"/>
    </source>
</evidence>
<dbReference type="InterPro" id="IPR048589">
    <property type="entry name" value="SAMD1-like_WH"/>
</dbReference>
<feature type="compositionally biased region" description="Polar residues" evidence="22">
    <location>
        <begin position="1990"/>
        <end position="2005"/>
    </location>
</feature>
<sequence length="2737" mass="302079">MVKDSDSCLANPKYTQWILDAISKIKKQKQRPSQDRICHVVHASRGLSEAHVLEQLDLSVKDGNIAKVINKGIASYRDGDARSAMKRRGPAAATTVANRNSNMLKLMHNAIVSLGDSGSTLKSIERFIRQSHADINHGELTSQLRLAAKKGAGNGKLLKDGRIYKVPKALGGGTRSRETAGGSSSVKSKDDRPVAPPMAVCSCCQGTAECNREGKPEPLLSCVDCGNSAHPSCLQYSAVLTERVRQIYWQCATCKTCAICDKRGDQELISCAWCGRGHHLGCVRPQLKRVPKGPWKCKLCKTGKWQSLKTSSSSSSTAASSGLKRSYQTKLGKSNKLKLQSVKSAPRRTGCPFRGCNGTGNTNGKSKLHKTLFECPRCPPGKRPPKPGNRRLGTYSSTSTGKGTAHTPKSPNKSHSNPSTQDQGGSEAPDSPSTPLLEPDQPPTLNLPHYYDPKYKPRGLVDGLSRFFTPTNRRKSRSSSLSSMGFYPISPPPKPRPVQKSNSDPTPPAPKPSGGVKPAAVETKEKVATTSAPVQEDTFRSVGKQRSCPSPLTGTGSAAPPQLQSQQTTQAADDKSHSNSSSPHSQIMRTGSSQLKSLFDGLSHLYAAPTEPRKRGLYGFPPIYSPQRRPRKAPSADKVSPNGNNKKGGSLKLRGGLSASASKIVKKARAMGSKKSRPVTSKTASAQRQVAVKKRPAQSGTSTPTDSVASSKPSTSTKKSSKPPSESSTTAAVSPPPPQKPALPRGVTEHDVDMFRLAQERAMTVIMSDYTKQATSGTCSTEPQQIDHQTRSPSCIEFGRYHLQTWYSSPYPQEYARLPKLFLCEFCLKYMKSRSILIRHLTKCGWFHPPANEIYRHNDLSVFEVDGNVSKIYCQNLCLLAKLFLDHKTLYYDVEPFLFYVLTKNDAKGCHIVGYFSKEKHCQQRYNVSCIMTLPMYQRKGYGRFLIDFSYLLSRQEGQPGTPEKPLSDLGRVSYNSYWRSVILEFLGRNGENRRITIKSISRATGMCPHDIASTLQSLRMIGKKDDRVVLKLRHKVINDHKAKVARSCRIELDEDCLRWTPLVVSGMAIMEEEKEVKREVAMMGALVNDIDEERRRLDFSPKLSPKKALMQTPSPSLKSPLKGSLNVAALKTSDPSHLKSTLALPPKSPPPKTPPSFKTKFKKTSKLKVAKRKKSTSTSSDKSLKSSGRISSSKKYKKNQETPGKSSTGTEKSPKKKSTKVKFHKVKSKGKSAKSKSKTTDSEKPLSTSKDASPGKTKLKVYRKSRSKTLLKAHRRRRGLKDDVLSDSDEGVTLTKPKPLTRERTTAESLADSCDIPPPELTKEKVYLRRKYGGKRRRRIPVLESINTDPLTREPEPKRLRRHESPAASETEPSKKTKETSLTKYKIDGRKTYKKRQRRKVEPNGSFDSEDDFVLPASTAAGKLKSNNNNEEPKPVTRKYTKRSKTAPTKASKTQPPLPKNEEPVTPASGKRGWPKGVKRGSADTKNRPLQRRKKKKQRGWPWKGKKRRVPQHPESDGNDADDSNQSDQDDDGNSTAASSRSSASTGESLTLYMLPQTAARCKDGNCSTDDDEDDNMDDCEQVNGCEEATSPCEVLRGGLAPKEDSLVVKVTPIITLSDSDSDLDKELPTNHVVDKPKDHPPKSKELDSDSDLSDGPDSEDQFESNTINNFKTGSENDLDGYKFGERKADSHDENRDEPEISVFSDEDSDDQCQDNESNKFALRRNSEDEQHSSAETLQTKVKENSDSEEENNVKPSEESKNERIHEESREIDPKSDHENDNVVECLSEDEVYQSKDSVSDKEDSTSCRKQDEATLMETAEAVESIMDVSMVQDEATEAVMRSYEQFEAENPLPDDEHPDVVDKYLSRDEDEEQTVEPEEPPVEQEQPAVERQPVVGEEVLARQQLNEEERVEDSCPGIPANDSLHHDSPEPCSVFTDLQSPDSLPIEPLPMQDHRDAVPPEALVQKPVPDTVGRQDDVDTQESLLATMQQDVAGSVESRTGAQDSGEIMSMASRTNETDLSNEPPYGSIPMETECSARGPSAVQDLQSDAVMPRQLSCEQLESLQHELPSCRHVQMPYRNTCMQIAEIPCDLEQNEMIGGSGGIGNQVMGAPNMGASQMTGQPGLNQQPVCSPGMSSNSSQVCSPGMVNQQQQQQQQQQQVCSPNMIASPQMCSSNVSPQQQMQPTMSPQMPSPHQVNSMNSPQMNVSPQMSSVSPHPVGNMNSPQMNSMQSPTVCSPAVNSAQVLSPAMGNVQACSTSLNNTRVRSPVLNNPSRSPAVNNVQVCSPAMSNAVCSPAMSNSVCSPVMAPSNSVCSPGMTNAQVCSPNMGNSQSVCSSPQLNGVPINNQACSPQMGSPQVCSPGMAAQQVSCMQANVVNSPTRRNSSKSNIRYGTQASRRKATSCNIAKLQKMTNDISMPNASMTVPRSPKPTANLTPPQNATPPLIPTTTPPPPLLQRKRTPPTPSTPPMQAKRVAAEMQPPQVAAWPRMQQQQMQHQQQHQQQQQQQQQHQQQMQLQQMSNQMNEPMAAHRSIPMDTQMQHQIQIQRFGYPHHQQQYPQQYQLHHQQQQQQHQQQLHQLQHQQHPQMPNQNMSNHPAHLATTPTHLPTAPTHNNPASPHCNMQQHVVCKNTYPAAHQNPPLRQQQQQQPPTQHHNYNYIQGYPSQPATLNGYVGHSQPVMHNAYHNAAPGYMEPPSVHMVNMGPPQHALRSNHYDNEMYQRYSMGGHGQAMMRR</sequence>
<dbReference type="PANTHER" id="PTHR10615">
    <property type="entry name" value="HISTONE ACETYLTRANSFERASE"/>
    <property type="match status" value="1"/>
</dbReference>
<comment type="subcellular location">
    <subcellularLocation>
        <location evidence="1">Nucleus</location>
    </subcellularLocation>
</comment>
<evidence type="ECO:0000259" key="24">
    <source>
        <dbReference type="PROSITE" id="PS51504"/>
    </source>
</evidence>
<feature type="region of interest" description="Disordered" evidence="22">
    <location>
        <begin position="2555"/>
        <end position="2624"/>
    </location>
</feature>
<keyword evidence="5" id="KW-1017">Isopeptide bond</keyword>
<keyword evidence="7" id="KW-0808">Transferase</keyword>
<feature type="compositionally biased region" description="Acidic residues" evidence="22">
    <location>
        <begin position="1870"/>
        <end position="1884"/>
    </location>
</feature>
<feature type="region of interest" description="Disordered" evidence="22">
    <location>
        <begin position="1617"/>
        <end position="1815"/>
    </location>
</feature>
<feature type="compositionally biased region" description="Polar residues" evidence="22">
    <location>
        <begin position="2014"/>
        <end position="2023"/>
    </location>
</feature>
<dbReference type="GO" id="GO:0008270">
    <property type="term" value="F:zinc ion binding"/>
    <property type="evidence" value="ECO:0007669"/>
    <property type="project" value="UniProtKB-KW"/>
</dbReference>
<accession>A0A914A949</accession>